<dbReference type="PIRSF" id="PIRSF030850">
    <property type="entry name" value="UCP030850"/>
    <property type="match status" value="1"/>
</dbReference>
<comment type="caution">
    <text evidence="2">The sequence shown here is derived from an EMBL/GenBank/DDBJ whole genome shotgun (WGS) entry which is preliminary data.</text>
</comment>
<dbReference type="InterPro" id="IPR011396">
    <property type="entry name" value="PT_DNA_restrict"/>
</dbReference>
<keyword evidence="2" id="KW-0540">Nuclease</keyword>
<evidence type="ECO:0000259" key="1">
    <source>
        <dbReference type="Pfam" id="PF13391"/>
    </source>
</evidence>
<evidence type="ECO:0000313" key="3">
    <source>
        <dbReference type="Proteomes" id="UP000621307"/>
    </source>
</evidence>
<dbReference type="Pfam" id="PF13391">
    <property type="entry name" value="HNH_2"/>
    <property type="match status" value="1"/>
</dbReference>
<evidence type="ECO:0000313" key="2">
    <source>
        <dbReference type="EMBL" id="MBD2254265.1"/>
    </source>
</evidence>
<organism evidence="2 3">
    <name type="scientific">Nostoc parmelioides FACHB-3921</name>
    <dbReference type="NCBI Taxonomy" id="2692909"/>
    <lineage>
        <taxon>Bacteria</taxon>
        <taxon>Bacillati</taxon>
        <taxon>Cyanobacteriota</taxon>
        <taxon>Cyanophyceae</taxon>
        <taxon>Nostocales</taxon>
        <taxon>Nostocaceae</taxon>
        <taxon>Nostoc</taxon>
    </lineage>
</organism>
<gene>
    <name evidence="2" type="ORF">H6G14_23770</name>
</gene>
<dbReference type="GO" id="GO:0004519">
    <property type="term" value="F:endonuclease activity"/>
    <property type="evidence" value="ECO:0007669"/>
    <property type="project" value="UniProtKB-KW"/>
</dbReference>
<dbReference type="Proteomes" id="UP000621307">
    <property type="component" value="Unassembled WGS sequence"/>
</dbReference>
<dbReference type="InterPro" id="IPR003615">
    <property type="entry name" value="HNH_nuc"/>
</dbReference>
<keyword evidence="2" id="KW-0255">Endonuclease</keyword>
<reference evidence="2 3" key="1">
    <citation type="journal article" date="2020" name="ISME J.">
        <title>Comparative genomics reveals insights into cyanobacterial evolution and habitat adaptation.</title>
        <authorList>
            <person name="Chen M.Y."/>
            <person name="Teng W.K."/>
            <person name="Zhao L."/>
            <person name="Hu C.X."/>
            <person name="Zhou Y.K."/>
            <person name="Han B.P."/>
            <person name="Song L.R."/>
            <person name="Shu W.S."/>
        </authorList>
    </citation>
    <scope>NUCLEOTIDE SEQUENCE [LARGE SCALE GENOMIC DNA]</scope>
    <source>
        <strain evidence="2 3">FACHB-3921</strain>
    </source>
</reference>
<dbReference type="EMBL" id="JACJQL010000048">
    <property type="protein sequence ID" value="MBD2254265.1"/>
    <property type="molecule type" value="Genomic_DNA"/>
</dbReference>
<feature type="domain" description="HNH nuclease" evidence="1">
    <location>
        <begin position="225"/>
        <end position="279"/>
    </location>
</feature>
<accession>A0ABR8BL64</accession>
<keyword evidence="2" id="KW-0378">Hydrolase</keyword>
<protein>
    <submittedName>
        <fullName evidence="2">HNH endonuclease</fullName>
    </submittedName>
</protein>
<sequence length="335" mass="39311">MRYVYIDIRAWLQMNKDLAYYVKKFSPKSASNKIGLNVSPGAPNKPILLLSVIEMIATRQITKNQIPFNAELIATFLKLWSHLEPLRKPDIGLPFYHLTSDRFWHYQMKLGFEGWMKAKIKIRTPSTIRETVEYAYLDDELWLLLQNHQDRTVLTHVLIDSWFNELTQEDIEPLLQVNAFAELQDQLQRTGGKVYQPEELEDEQAVIVRDGAFRKIVVSTYNYRCAFCGLQILDSLGQNIVDGSHIKPFSQFYDDRIDNGLALCKNHHWAFDRFWFSIDDDYTIIVSNSLREESPNAKPMREFSGDRIILPAQEQYYPRLDAISWHREEFLRRAA</sequence>
<name>A0ABR8BL64_9NOSO</name>
<dbReference type="CDD" id="cd00085">
    <property type="entry name" value="HNHc"/>
    <property type="match status" value="1"/>
</dbReference>
<proteinExistence type="predicted"/>
<keyword evidence="3" id="KW-1185">Reference proteome</keyword>